<evidence type="ECO:0000259" key="10">
    <source>
        <dbReference type="PROSITE" id="PS50902"/>
    </source>
</evidence>
<keyword evidence="9" id="KW-0560">Oxidoreductase</keyword>
<dbReference type="GO" id="GO:0005634">
    <property type="term" value="C:nucleus"/>
    <property type="evidence" value="ECO:0007669"/>
    <property type="project" value="UniProtKB-ARBA"/>
</dbReference>
<dbReference type="AlphaFoldDB" id="A0A2Z6RQE1"/>
<dbReference type="PANTHER" id="PTHR19384">
    <property type="entry name" value="NITRIC OXIDE SYNTHASE-RELATED"/>
    <property type="match status" value="1"/>
</dbReference>
<dbReference type="InterPro" id="IPR017938">
    <property type="entry name" value="Riboflavin_synthase-like_b-brl"/>
</dbReference>
<dbReference type="Pfam" id="PF00258">
    <property type="entry name" value="Flavodoxin_1"/>
    <property type="match status" value="1"/>
</dbReference>
<keyword evidence="12" id="KW-1185">Reference proteome</keyword>
<comment type="caution">
    <text evidence="11">The sequence shown here is derived from an EMBL/GenBank/DDBJ whole genome shotgun (WGS) entry which is preliminary data.</text>
</comment>
<dbReference type="Proteomes" id="UP000247702">
    <property type="component" value="Unassembled WGS sequence"/>
</dbReference>
<name>A0A2Z6RQE1_9GLOM</name>
<dbReference type="InterPro" id="IPR008254">
    <property type="entry name" value="Flavodoxin/NO_synth"/>
</dbReference>
<evidence type="ECO:0000256" key="3">
    <source>
        <dbReference type="ARBA" id="ARBA00004496"/>
    </source>
</evidence>
<dbReference type="InterPro" id="IPR003097">
    <property type="entry name" value="CysJ-like_FAD-binding"/>
</dbReference>
<evidence type="ECO:0000256" key="8">
    <source>
        <dbReference type="ARBA" id="ARBA00022857"/>
    </source>
</evidence>
<feature type="domain" description="Flavodoxin-like" evidence="10">
    <location>
        <begin position="26"/>
        <end position="170"/>
    </location>
</feature>
<dbReference type="InterPro" id="IPR029039">
    <property type="entry name" value="Flavoprotein-like_sf"/>
</dbReference>
<evidence type="ECO:0000256" key="9">
    <source>
        <dbReference type="ARBA" id="ARBA00023002"/>
    </source>
</evidence>
<comment type="cofactor">
    <cofactor evidence="2">
        <name>FAD</name>
        <dbReference type="ChEBI" id="CHEBI:57692"/>
    </cofactor>
</comment>
<keyword evidence="7" id="KW-0274">FAD</keyword>
<keyword evidence="5" id="KW-0285">Flavoprotein</keyword>
<comment type="subcellular location">
    <subcellularLocation>
        <location evidence="3">Cytoplasm</location>
    </subcellularLocation>
</comment>
<dbReference type="GO" id="GO:0050660">
    <property type="term" value="F:flavin adenine dinucleotide binding"/>
    <property type="evidence" value="ECO:0007669"/>
    <property type="project" value="TreeGrafter"/>
</dbReference>
<dbReference type="EMBL" id="BEXD01003168">
    <property type="protein sequence ID" value="GBC00415.1"/>
    <property type="molecule type" value="Genomic_DNA"/>
</dbReference>
<dbReference type="PANTHER" id="PTHR19384:SF10">
    <property type="entry name" value="NADPH-DEPENDENT DIFLAVIN OXIDOREDUCTASE 1"/>
    <property type="match status" value="1"/>
</dbReference>
<protein>
    <recommendedName>
        <fullName evidence="10">Flavodoxin-like domain-containing protein</fullName>
    </recommendedName>
</protein>
<evidence type="ECO:0000313" key="11">
    <source>
        <dbReference type="EMBL" id="GBC00415.1"/>
    </source>
</evidence>
<dbReference type="PRINTS" id="PR00369">
    <property type="entry name" value="FLAVODOXIN"/>
</dbReference>
<accession>A0A2Z6RQE1</accession>
<dbReference type="InterPro" id="IPR023173">
    <property type="entry name" value="NADPH_Cyt_P450_Rdtase_alpha"/>
</dbReference>
<evidence type="ECO:0000313" key="12">
    <source>
        <dbReference type="Proteomes" id="UP000247702"/>
    </source>
</evidence>
<keyword evidence="4" id="KW-0963">Cytoplasm</keyword>
<proteinExistence type="predicted"/>
<evidence type="ECO:0000256" key="1">
    <source>
        <dbReference type="ARBA" id="ARBA00001917"/>
    </source>
</evidence>
<dbReference type="SUPFAM" id="SSF63380">
    <property type="entry name" value="Riboflavin synthase domain-like"/>
    <property type="match status" value="1"/>
</dbReference>
<comment type="cofactor">
    <cofactor evidence="1">
        <name>FMN</name>
        <dbReference type="ChEBI" id="CHEBI:58210"/>
    </cofactor>
</comment>
<dbReference type="GO" id="GO:0010181">
    <property type="term" value="F:FMN binding"/>
    <property type="evidence" value="ECO:0007669"/>
    <property type="project" value="InterPro"/>
</dbReference>
<evidence type="ECO:0000256" key="7">
    <source>
        <dbReference type="ARBA" id="ARBA00022827"/>
    </source>
</evidence>
<evidence type="ECO:0000256" key="2">
    <source>
        <dbReference type="ARBA" id="ARBA00001974"/>
    </source>
</evidence>
<evidence type="ECO:0000256" key="4">
    <source>
        <dbReference type="ARBA" id="ARBA00022490"/>
    </source>
</evidence>
<dbReference type="InterPro" id="IPR001094">
    <property type="entry name" value="Flavdoxin-like"/>
</dbReference>
<dbReference type="PROSITE" id="PS50902">
    <property type="entry name" value="FLAVODOXIN_LIKE"/>
    <property type="match status" value="1"/>
</dbReference>
<keyword evidence="6" id="KW-0288">FMN</keyword>
<evidence type="ECO:0000256" key="5">
    <source>
        <dbReference type="ARBA" id="ARBA00022630"/>
    </source>
</evidence>
<organism evidence="11 12">
    <name type="scientific">Rhizophagus clarus</name>
    <dbReference type="NCBI Taxonomy" id="94130"/>
    <lineage>
        <taxon>Eukaryota</taxon>
        <taxon>Fungi</taxon>
        <taxon>Fungi incertae sedis</taxon>
        <taxon>Mucoromycota</taxon>
        <taxon>Glomeromycotina</taxon>
        <taxon>Glomeromycetes</taxon>
        <taxon>Glomerales</taxon>
        <taxon>Glomeraceae</taxon>
        <taxon>Rhizophagus</taxon>
    </lineage>
</organism>
<keyword evidence="8" id="KW-0521">NADP</keyword>
<dbReference type="FunFam" id="3.40.50.360:FF:000015">
    <property type="entry name" value="NADPH-dependent diflavin oxidoreductase 1"/>
    <property type="match status" value="1"/>
</dbReference>
<dbReference type="Pfam" id="PF00667">
    <property type="entry name" value="FAD_binding_1"/>
    <property type="match status" value="1"/>
</dbReference>
<gene>
    <name evidence="11" type="ORF">RclHR1_03850013</name>
</gene>
<dbReference type="GO" id="GO:0016651">
    <property type="term" value="F:oxidoreductase activity, acting on NAD(P)H"/>
    <property type="evidence" value="ECO:0007669"/>
    <property type="project" value="UniProtKB-ARBA"/>
</dbReference>
<dbReference type="STRING" id="94130.A0A2Z6RQE1"/>
<dbReference type="SUPFAM" id="SSF52218">
    <property type="entry name" value="Flavoproteins"/>
    <property type="match status" value="1"/>
</dbReference>
<dbReference type="Gene3D" id="1.20.990.10">
    <property type="entry name" value="NADPH-cytochrome p450 Reductase, Chain A, domain 3"/>
    <property type="match status" value="1"/>
</dbReference>
<reference evidence="11 12" key="1">
    <citation type="submission" date="2017-11" db="EMBL/GenBank/DDBJ databases">
        <title>The genome of Rhizophagus clarus HR1 reveals common genetic basis of auxotrophy among arbuscular mycorrhizal fungi.</title>
        <authorList>
            <person name="Kobayashi Y."/>
        </authorList>
    </citation>
    <scope>NUCLEOTIDE SEQUENCE [LARGE SCALE GENOMIC DNA]</scope>
    <source>
        <strain evidence="11 12">HR1</strain>
    </source>
</reference>
<dbReference type="Gene3D" id="2.40.30.10">
    <property type="entry name" value="Translation factors"/>
    <property type="match status" value="1"/>
</dbReference>
<dbReference type="GO" id="GO:0005829">
    <property type="term" value="C:cytosol"/>
    <property type="evidence" value="ECO:0007669"/>
    <property type="project" value="TreeGrafter"/>
</dbReference>
<dbReference type="Gene3D" id="3.40.50.360">
    <property type="match status" value="1"/>
</dbReference>
<sequence length="358" mass="41977">MSNPEELPLEKLTISDQPPSVAKRQMLILYGSQTGCAQDVSERMSRQARRRHFAVRLYSMDAYHRENLINENLVIFFCSTTGQGDEPDNMKKFWKFLLRKNLPRDILNQMKFTVFGLGDSSYTRYNWPAKKLYKRLLQLGAQSIYPRGDGDDQHYLGIDGTLDPWLEGLWKILMEIYPLPPGLDVLHTDVLLYPLFHFRIEFVGLDSKNIADHDKICALLVKNERITAHDHHQDVRHMEFNINSSDSEYEPGDVLVVRPKNISKEVDEFIKMMGWEEIADKTFKLVPKYEDRKVPSHWDSVLTLRKMFENYLDIFSTPRRSFFEFLSFFTTNEDHTEKLKEFCSAEGQVRDLISAFFI</sequence>
<evidence type="ECO:0000256" key="6">
    <source>
        <dbReference type="ARBA" id="ARBA00022643"/>
    </source>
</evidence>